<evidence type="ECO:0000259" key="4">
    <source>
        <dbReference type="Pfam" id="PF01258"/>
    </source>
</evidence>
<keyword evidence="3" id="KW-0862">Zinc</keyword>
<dbReference type="SUPFAM" id="SSF57716">
    <property type="entry name" value="Glucocorticoid receptor-like (DNA-binding domain)"/>
    <property type="match status" value="1"/>
</dbReference>
<gene>
    <name evidence="5" type="primary">dksA_12</name>
    <name evidence="5" type="ORF">GALL_300000</name>
</gene>
<feature type="domain" description="Zinc finger DksA/TraR C4-type" evidence="4">
    <location>
        <begin position="31"/>
        <end position="64"/>
    </location>
</feature>
<evidence type="ECO:0000256" key="2">
    <source>
        <dbReference type="ARBA" id="ARBA00022771"/>
    </source>
</evidence>
<dbReference type="Gene3D" id="1.20.120.910">
    <property type="entry name" value="DksA, coiled-coil domain"/>
    <property type="match status" value="1"/>
</dbReference>
<protein>
    <submittedName>
        <fullName evidence="5">RNA polymerase-binding transcription factor DksA</fullName>
    </submittedName>
</protein>
<dbReference type="GO" id="GO:0008270">
    <property type="term" value="F:zinc ion binding"/>
    <property type="evidence" value="ECO:0007669"/>
    <property type="project" value="UniProtKB-KW"/>
</dbReference>
<evidence type="ECO:0000313" key="5">
    <source>
        <dbReference type="EMBL" id="OIQ88108.1"/>
    </source>
</evidence>
<name>A0A1J5R7S3_9ZZZZ</name>
<dbReference type="AlphaFoldDB" id="A0A1J5R7S3"/>
<dbReference type="Pfam" id="PF01258">
    <property type="entry name" value="zf-dskA_traR"/>
    <property type="match status" value="1"/>
</dbReference>
<dbReference type="EMBL" id="MLJW01000387">
    <property type="protein sequence ID" value="OIQ88108.1"/>
    <property type="molecule type" value="Genomic_DNA"/>
</dbReference>
<keyword evidence="2" id="KW-0863">Zinc-finger</keyword>
<evidence type="ECO:0000256" key="3">
    <source>
        <dbReference type="ARBA" id="ARBA00022833"/>
    </source>
</evidence>
<dbReference type="InterPro" id="IPR000962">
    <property type="entry name" value="Znf_DskA_TraR"/>
</dbReference>
<comment type="caution">
    <text evidence="5">The sequence shown here is derived from an EMBL/GenBank/DDBJ whole genome shotgun (WGS) entry which is preliminary data.</text>
</comment>
<proteinExistence type="predicted"/>
<keyword evidence="1" id="KW-0479">Metal-binding</keyword>
<accession>A0A1J5R7S3</accession>
<sequence>MDEADLANEKAEQFAADALRQIRQRAEQPPSTGICRSCGETIEPERLAVNPTAHLCRDCAIEEEEARKKAHRLGAG</sequence>
<evidence type="ECO:0000256" key="1">
    <source>
        <dbReference type="ARBA" id="ARBA00022723"/>
    </source>
</evidence>
<dbReference type="PROSITE" id="PS51128">
    <property type="entry name" value="ZF_DKSA_2"/>
    <property type="match status" value="1"/>
</dbReference>
<reference evidence="5" key="1">
    <citation type="submission" date="2016-10" db="EMBL/GenBank/DDBJ databases">
        <title>Sequence of Gallionella enrichment culture.</title>
        <authorList>
            <person name="Poehlein A."/>
            <person name="Muehling M."/>
            <person name="Daniel R."/>
        </authorList>
    </citation>
    <scope>NUCLEOTIDE SEQUENCE</scope>
</reference>
<organism evidence="5">
    <name type="scientific">mine drainage metagenome</name>
    <dbReference type="NCBI Taxonomy" id="410659"/>
    <lineage>
        <taxon>unclassified sequences</taxon>
        <taxon>metagenomes</taxon>
        <taxon>ecological metagenomes</taxon>
    </lineage>
</organism>